<proteinExistence type="predicted"/>
<gene>
    <name evidence="1" type="ORF">Bca52824_025322</name>
    <name evidence="2" type="ORF">Bca52824_025323</name>
</gene>
<name>A0A8X7VM25_BRACI</name>
<sequence length="72" mass="8266">MRVENDQGQLLDAMDEHTIFLKRLNSRLDSISSWFGNDMRVDPEGDGFIWCTDRSSKHSRPIFAPTPRLSNG</sequence>
<comment type="caution">
    <text evidence="2">The sequence shown here is derived from an EMBL/GenBank/DDBJ whole genome shotgun (WGS) entry which is preliminary data.</text>
</comment>
<dbReference type="AlphaFoldDB" id="A0A8X7VM25"/>
<evidence type="ECO:0000313" key="3">
    <source>
        <dbReference type="Proteomes" id="UP000886595"/>
    </source>
</evidence>
<reference evidence="2 3" key="1">
    <citation type="submission" date="2020-02" db="EMBL/GenBank/DDBJ databases">
        <authorList>
            <person name="Ma Q."/>
            <person name="Huang Y."/>
            <person name="Song X."/>
            <person name="Pei D."/>
        </authorList>
    </citation>
    <scope>NUCLEOTIDE SEQUENCE [LARGE SCALE GENOMIC DNA]</scope>
    <source>
        <strain evidence="2">Sxm20200214</strain>
        <tissue evidence="2">Leaf</tissue>
    </source>
</reference>
<protein>
    <submittedName>
        <fullName evidence="2">Uncharacterized protein</fullName>
    </submittedName>
</protein>
<evidence type="ECO:0000313" key="1">
    <source>
        <dbReference type="EMBL" id="KAG2313765.1"/>
    </source>
</evidence>
<evidence type="ECO:0000313" key="2">
    <source>
        <dbReference type="EMBL" id="KAG2313766.1"/>
    </source>
</evidence>
<dbReference type="EMBL" id="JAAMPC010000005">
    <property type="protein sequence ID" value="KAG2313765.1"/>
    <property type="molecule type" value="Genomic_DNA"/>
</dbReference>
<dbReference type="Proteomes" id="UP000886595">
    <property type="component" value="Unassembled WGS sequence"/>
</dbReference>
<keyword evidence="3" id="KW-1185">Reference proteome</keyword>
<organism evidence="2 3">
    <name type="scientific">Brassica carinata</name>
    <name type="common">Ethiopian mustard</name>
    <name type="synonym">Abyssinian cabbage</name>
    <dbReference type="NCBI Taxonomy" id="52824"/>
    <lineage>
        <taxon>Eukaryota</taxon>
        <taxon>Viridiplantae</taxon>
        <taxon>Streptophyta</taxon>
        <taxon>Embryophyta</taxon>
        <taxon>Tracheophyta</taxon>
        <taxon>Spermatophyta</taxon>
        <taxon>Magnoliopsida</taxon>
        <taxon>eudicotyledons</taxon>
        <taxon>Gunneridae</taxon>
        <taxon>Pentapetalae</taxon>
        <taxon>rosids</taxon>
        <taxon>malvids</taxon>
        <taxon>Brassicales</taxon>
        <taxon>Brassicaceae</taxon>
        <taxon>Brassiceae</taxon>
        <taxon>Brassica</taxon>
    </lineage>
</organism>
<accession>A0A8X7VM25</accession>
<dbReference type="EMBL" id="JAAMPC010000005">
    <property type="protein sequence ID" value="KAG2313766.1"/>
    <property type="molecule type" value="Genomic_DNA"/>
</dbReference>